<dbReference type="RefSeq" id="WP_191616982.1">
    <property type="nucleotide sequence ID" value="NZ_JACYFG010000019.1"/>
</dbReference>
<accession>A0A927IHV3</accession>
<protein>
    <recommendedName>
        <fullName evidence="3">Lipoprotein</fullName>
    </recommendedName>
</protein>
<gene>
    <name evidence="1" type="ORF">IEN85_10150</name>
</gene>
<evidence type="ECO:0000313" key="2">
    <source>
        <dbReference type="Proteomes" id="UP000622317"/>
    </source>
</evidence>
<proteinExistence type="predicted"/>
<comment type="caution">
    <text evidence="1">The sequence shown here is derived from an EMBL/GenBank/DDBJ whole genome shotgun (WGS) entry which is preliminary data.</text>
</comment>
<sequence>MTKITATLSLLILSGCAHVIERVNIPFEASSLDCEQIDVTELKRYERKRKWKDFVEEAKRLLPIGSTEEEIVCFCEALEWSYVYSGPHNIYASWKDLKFTFPDSRVGFEYELDEDRKLKELTFDYQLAFL</sequence>
<dbReference type="PROSITE" id="PS51257">
    <property type="entry name" value="PROKAR_LIPOPROTEIN"/>
    <property type="match status" value="1"/>
</dbReference>
<dbReference type="Proteomes" id="UP000622317">
    <property type="component" value="Unassembled WGS sequence"/>
</dbReference>
<name>A0A927IHV3_9BACT</name>
<reference evidence="1" key="1">
    <citation type="submission" date="2020-09" db="EMBL/GenBank/DDBJ databases">
        <title>Pelagicoccus enzymogenes sp. nov. with an EPS production, isolated from marine sediment.</title>
        <authorList>
            <person name="Feng X."/>
        </authorList>
    </citation>
    <scope>NUCLEOTIDE SEQUENCE</scope>
    <source>
        <strain evidence="1">NFK12</strain>
    </source>
</reference>
<evidence type="ECO:0000313" key="1">
    <source>
        <dbReference type="EMBL" id="MBD5779850.1"/>
    </source>
</evidence>
<organism evidence="1 2">
    <name type="scientific">Pelagicoccus enzymogenes</name>
    <dbReference type="NCBI Taxonomy" id="2773457"/>
    <lineage>
        <taxon>Bacteria</taxon>
        <taxon>Pseudomonadati</taxon>
        <taxon>Verrucomicrobiota</taxon>
        <taxon>Opitutia</taxon>
        <taxon>Puniceicoccales</taxon>
        <taxon>Pelagicoccaceae</taxon>
        <taxon>Pelagicoccus</taxon>
    </lineage>
</organism>
<keyword evidence="2" id="KW-1185">Reference proteome</keyword>
<dbReference type="AlphaFoldDB" id="A0A927IHV3"/>
<evidence type="ECO:0008006" key="3">
    <source>
        <dbReference type="Google" id="ProtNLM"/>
    </source>
</evidence>
<dbReference type="EMBL" id="JACYFG010000019">
    <property type="protein sequence ID" value="MBD5779850.1"/>
    <property type="molecule type" value="Genomic_DNA"/>
</dbReference>